<dbReference type="PANTHER" id="PTHR44200:SF1">
    <property type="entry name" value="DNAJ HOMOLOG SUBFAMILY C MEMBER 7"/>
    <property type="match status" value="1"/>
</dbReference>
<dbReference type="SUPFAM" id="SSF48452">
    <property type="entry name" value="TPR-like"/>
    <property type="match status" value="3"/>
</dbReference>
<dbReference type="CDD" id="cd06257">
    <property type="entry name" value="DnaJ"/>
    <property type="match status" value="1"/>
</dbReference>
<feature type="domain" description="J" evidence="4">
    <location>
        <begin position="460"/>
        <end position="521"/>
    </location>
</feature>
<dbReference type="Gene3D" id="1.10.287.110">
    <property type="entry name" value="DnaJ domain"/>
    <property type="match status" value="1"/>
</dbReference>
<evidence type="ECO:0000256" key="2">
    <source>
        <dbReference type="SAM" id="Coils"/>
    </source>
</evidence>
<feature type="compositionally biased region" description="Pro residues" evidence="3">
    <location>
        <begin position="55"/>
        <end position="74"/>
    </location>
</feature>
<dbReference type="EMBL" id="KL142371">
    <property type="protein sequence ID" value="KDR81052.1"/>
    <property type="molecule type" value="Genomic_DNA"/>
</dbReference>
<dbReference type="InterPro" id="IPR019734">
    <property type="entry name" value="TPR_rpt"/>
</dbReference>
<dbReference type="InterPro" id="IPR011990">
    <property type="entry name" value="TPR-like_helical_dom_sf"/>
</dbReference>
<feature type="region of interest" description="Disordered" evidence="3">
    <location>
        <begin position="1"/>
        <end position="77"/>
    </location>
</feature>
<evidence type="ECO:0000313" key="5">
    <source>
        <dbReference type="EMBL" id="KDR81052.1"/>
    </source>
</evidence>
<evidence type="ECO:0000259" key="4">
    <source>
        <dbReference type="PROSITE" id="PS50076"/>
    </source>
</evidence>
<keyword evidence="6" id="KW-1185">Reference proteome</keyword>
<proteinExistence type="predicted"/>
<evidence type="ECO:0000256" key="3">
    <source>
        <dbReference type="SAM" id="MobiDB-lite"/>
    </source>
</evidence>
<dbReference type="InterPro" id="IPR036869">
    <property type="entry name" value="J_dom_sf"/>
</dbReference>
<feature type="compositionally biased region" description="Basic residues" evidence="3">
    <location>
        <begin position="1"/>
        <end position="15"/>
    </location>
</feature>
<dbReference type="Proteomes" id="UP000027222">
    <property type="component" value="Unassembled WGS sequence"/>
</dbReference>
<feature type="compositionally biased region" description="Gly residues" evidence="3">
    <location>
        <begin position="526"/>
        <end position="541"/>
    </location>
</feature>
<feature type="coiled-coil region" evidence="2">
    <location>
        <begin position="425"/>
        <end position="459"/>
    </location>
</feature>
<dbReference type="InterPro" id="IPR052758">
    <property type="entry name" value="SRC_co-chaperone"/>
</dbReference>
<dbReference type="SUPFAM" id="SSF46565">
    <property type="entry name" value="Chaperone J-domain"/>
    <property type="match status" value="1"/>
</dbReference>
<dbReference type="PROSITE" id="PS00636">
    <property type="entry name" value="DNAJ_1"/>
    <property type="match status" value="1"/>
</dbReference>
<keyword evidence="1" id="KW-0802">TPR repeat</keyword>
<feature type="region of interest" description="Disordered" evidence="3">
    <location>
        <begin position="520"/>
        <end position="541"/>
    </location>
</feature>
<feature type="repeat" description="TPR" evidence="1">
    <location>
        <begin position="85"/>
        <end position="118"/>
    </location>
</feature>
<feature type="coiled-coil region" evidence="2">
    <location>
        <begin position="310"/>
        <end position="356"/>
    </location>
</feature>
<reference evidence="6" key="1">
    <citation type="journal article" date="2014" name="Proc. Natl. Acad. Sci. U.S.A.">
        <title>Extensive sampling of basidiomycete genomes demonstrates inadequacy of the white-rot/brown-rot paradigm for wood decay fungi.</title>
        <authorList>
            <person name="Riley R."/>
            <person name="Salamov A.A."/>
            <person name="Brown D.W."/>
            <person name="Nagy L.G."/>
            <person name="Floudas D."/>
            <person name="Held B.W."/>
            <person name="Levasseur A."/>
            <person name="Lombard V."/>
            <person name="Morin E."/>
            <person name="Otillar R."/>
            <person name="Lindquist E.A."/>
            <person name="Sun H."/>
            <person name="LaButti K.M."/>
            <person name="Schmutz J."/>
            <person name="Jabbour D."/>
            <person name="Luo H."/>
            <person name="Baker S.E."/>
            <person name="Pisabarro A.G."/>
            <person name="Walton J.D."/>
            <person name="Blanchette R.A."/>
            <person name="Henrissat B."/>
            <person name="Martin F."/>
            <person name="Cullen D."/>
            <person name="Hibbett D.S."/>
            <person name="Grigoriev I.V."/>
        </authorList>
    </citation>
    <scope>NUCLEOTIDE SEQUENCE [LARGE SCALE GENOMIC DNA]</scope>
    <source>
        <strain evidence="6">CBS 339.88</strain>
    </source>
</reference>
<dbReference type="PANTHER" id="PTHR44200">
    <property type="entry name" value="DNAJ HOMOLOG SUBFAMILY C MEMBER 7"/>
    <property type="match status" value="1"/>
</dbReference>
<protein>
    <recommendedName>
        <fullName evidence="4">J domain-containing protein</fullName>
    </recommendedName>
</protein>
<dbReference type="Pfam" id="PF13432">
    <property type="entry name" value="TPR_16"/>
    <property type="match status" value="3"/>
</dbReference>
<feature type="compositionally biased region" description="Low complexity" evidence="3">
    <location>
        <begin position="17"/>
        <end position="30"/>
    </location>
</feature>
<dbReference type="PRINTS" id="PR00625">
    <property type="entry name" value="JDOMAIN"/>
</dbReference>
<dbReference type="InterPro" id="IPR001623">
    <property type="entry name" value="DnaJ_domain"/>
</dbReference>
<dbReference type="SMART" id="SM00028">
    <property type="entry name" value="TPR"/>
    <property type="match status" value="7"/>
</dbReference>
<dbReference type="Pfam" id="PF00226">
    <property type="entry name" value="DnaJ"/>
    <property type="match status" value="1"/>
</dbReference>
<dbReference type="OrthoDB" id="10250354at2759"/>
<dbReference type="Gene3D" id="1.25.40.10">
    <property type="entry name" value="Tetratricopeptide repeat domain"/>
    <property type="match status" value="1"/>
</dbReference>
<dbReference type="PROSITE" id="PS50076">
    <property type="entry name" value="DNAJ_2"/>
    <property type="match status" value="1"/>
</dbReference>
<sequence>MVNKKSKAASAKKRGQTAASASPTSGSPNPNVVPMSNGVNDSKTEPTASGSTSPRPSPSPSVADPPSPSPVEPEPVPEEDILVRAEKVKERGNVAFKAAKYAEAIDLYTKAIEMNPLEASYLTNRAASYMALKRFRPALEDCQVAASLQSAAPSAKTLLRLARCQLALGSSTPALSTIRTILALEPKNALALQLRDKVQVLENHVRTFETARQKKEWGLARLALDKCLQAIEGEGGDIPPEWRFWRVELELSRGNWEAANIAANDALRLNSNSPDALTLRGLVLFLSGRLPQALQHVTSALRLDPGHEPAQKLRKRVKEVERLKEEGNVAFKVGKLQEALDRYSECLERIGEAEEEGKGGQIRATLLSNRATTLLKLDRHTDALTDTDASLLLSPSSFKALRTRARIHLHLEAYTASIADFASAIQQAQTEGSATEADIRALKAEHKKAEAALKRSKTKDYYKILGVPRDCTDADVKKAYRRESLKHHPDKGGDEEKFKLVVEANAVLSDAARRERYDLGEDEDGMNGGGGGGGFSGGGMGGMSPEDFEHLFAAFGGGGGGARGFGGGGGGGGGGRRGGHSHGFPF</sequence>
<feature type="compositionally biased region" description="Gly residues" evidence="3">
    <location>
        <begin position="566"/>
        <end position="576"/>
    </location>
</feature>
<feature type="repeat" description="TPR" evidence="1">
    <location>
        <begin position="274"/>
        <end position="307"/>
    </location>
</feature>
<dbReference type="InterPro" id="IPR018253">
    <property type="entry name" value="DnaJ_domain_CS"/>
</dbReference>
<evidence type="ECO:0000256" key="1">
    <source>
        <dbReference type="PROSITE-ProRule" id="PRU00339"/>
    </source>
</evidence>
<evidence type="ECO:0000313" key="6">
    <source>
        <dbReference type="Proteomes" id="UP000027222"/>
    </source>
</evidence>
<feature type="region of interest" description="Disordered" evidence="3">
    <location>
        <begin position="566"/>
        <end position="586"/>
    </location>
</feature>
<dbReference type="AlphaFoldDB" id="A0A067TFD5"/>
<organism evidence="5 6">
    <name type="scientific">Galerina marginata (strain CBS 339.88)</name>
    <dbReference type="NCBI Taxonomy" id="685588"/>
    <lineage>
        <taxon>Eukaryota</taxon>
        <taxon>Fungi</taxon>
        <taxon>Dikarya</taxon>
        <taxon>Basidiomycota</taxon>
        <taxon>Agaricomycotina</taxon>
        <taxon>Agaricomycetes</taxon>
        <taxon>Agaricomycetidae</taxon>
        <taxon>Agaricales</taxon>
        <taxon>Agaricineae</taxon>
        <taxon>Strophariaceae</taxon>
        <taxon>Galerina</taxon>
    </lineage>
</organism>
<dbReference type="PROSITE" id="PS50005">
    <property type="entry name" value="TPR"/>
    <property type="match status" value="2"/>
</dbReference>
<name>A0A067TFD5_GALM3</name>
<dbReference type="STRING" id="685588.A0A067TFD5"/>
<dbReference type="SMART" id="SM00271">
    <property type="entry name" value="DnaJ"/>
    <property type="match status" value="1"/>
</dbReference>
<dbReference type="HOGENOM" id="CLU_015935_3_0_1"/>
<accession>A0A067TFD5</accession>
<gene>
    <name evidence="5" type="ORF">GALMADRAFT_91765</name>
</gene>
<keyword evidence="2" id="KW-0175">Coiled coil</keyword>